<reference evidence="1" key="1">
    <citation type="journal article" date="2023" name="IScience">
        <title>Live-bearing cockroach genome reveals convergent evolutionary mechanisms linked to viviparity in insects and beyond.</title>
        <authorList>
            <person name="Fouks B."/>
            <person name="Harrison M.C."/>
            <person name="Mikhailova A.A."/>
            <person name="Marchal E."/>
            <person name="English S."/>
            <person name="Carruthers M."/>
            <person name="Jennings E.C."/>
            <person name="Chiamaka E.L."/>
            <person name="Frigard R.A."/>
            <person name="Pippel M."/>
            <person name="Attardo G.M."/>
            <person name="Benoit J.B."/>
            <person name="Bornberg-Bauer E."/>
            <person name="Tobe S.S."/>
        </authorList>
    </citation>
    <scope>NUCLEOTIDE SEQUENCE</scope>
    <source>
        <strain evidence="1">Stay&amp;Tobe</strain>
    </source>
</reference>
<protein>
    <submittedName>
        <fullName evidence="1">Uncharacterized protein</fullName>
    </submittedName>
</protein>
<keyword evidence="2" id="KW-1185">Reference proteome</keyword>
<sequence length="52" mass="5436">GLQDLVVGQSWGLGVRPATYHFPATSSLQRIHCALLFTSGTDYSASAISAPS</sequence>
<feature type="non-terminal residue" evidence="1">
    <location>
        <position position="52"/>
    </location>
</feature>
<name>A0AAD8AK89_DIPPU</name>
<dbReference type="EMBL" id="JASPKZ010000082">
    <property type="protein sequence ID" value="KAJ9600708.1"/>
    <property type="molecule type" value="Genomic_DNA"/>
</dbReference>
<evidence type="ECO:0000313" key="1">
    <source>
        <dbReference type="EMBL" id="KAJ9600708.1"/>
    </source>
</evidence>
<organism evidence="1 2">
    <name type="scientific">Diploptera punctata</name>
    <name type="common">Pacific beetle cockroach</name>
    <dbReference type="NCBI Taxonomy" id="6984"/>
    <lineage>
        <taxon>Eukaryota</taxon>
        <taxon>Metazoa</taxon>
        <taxon>Ecdysozoa</taxon>
        <taxon>Arthropoda</taxon>
        <taxon>Hexapoda</taxon>
        <taxon>Insecta</taxon>
        <taxon>Pterygota</taxon>
        <taxon>Neoptera</taxon>
        <taxon>Polyneoptera</taxon>
        <taxon>Dictyoptera</taxon>
        <taxon>Blattodea</taxon>
        <taxon>Blaberoidea</taxon>
        <taxon>Blaberidae</taxon>
        <taxon>Diplopterinae</taxon>
        <taxon>Diploptera</taxon>
    </lineage>
</organism>
<feature type="non-terminal residue" evidence="1">
    <location>
        <position position="1"/>
    </location>
</feature>
<comment type="caution">
    <text evidence="1">The sequence shown here is derived from an EMBL/GenBank/DDBJ whole genome shotgun (WGS) entry which is preliminary data.</text>
</comment>
<proteinExistence type="predicted"/>
<accession>A0AAD8AK89</accession>
<reference evidence="1" key="2">
    <citation type="submission" date="2023-05" db="EMBL/GenBank/DDBJ databases">
        <authorList>
            <person name="Fouks B."/>
        </authorList>
    </citation>
    <scope>NUCLEOTIDE SEQUENCE</scope>
    <source>
        <strain evidence="1">Stay&amp;Tobe</strain>
        <tissue evidence="1">Testes</tissue>
    </source>
</reference>
<gene>
    <name evidence="1" type="ORF">L9F63_026154</name>
</gene>
<dbReference type="Proteomes" id="UP001233999">
    <property type="component" value="Unassembled WGS sequence"/>
</dbReference>
<dbReference type="AlphaFoldDB" id="A0AAD8AK89"/>
<evidence type="ECO:0000313" key="2">
    <source>
        <dbReference type="Proteomes" id="UP001233999"/>
    </source>
</evidence>